<dbReference type="OrthoDB" id="1470350at2759"/>
<dbReference type="InterPro" id="IPR017972">
    <property type="entry name" value="Cyt_P450_CS"/>
</dbReference>
<dbReference type="InterPro" id="IPR036396">
    <property type="entry name" value="Cyt_P450_sf"/>
</dbReference>
<evidence type="ECO:0000256" key="4">
    <source>
        <dbReference type="PIRSR" id="PIRSR602401-1"/>
    </source>
</evidence>
<dbReference type="GO" id="GO:0016705">
    <property type="term" value="F:oxidoreductase activity, acting on paired donors, with incorporation or reduction of molecular oxygen"/>
    <property type="evidence" value="ECO:0007669"/>
    <property type="project" value="InterPro"/>
</dbReference>
<dbReference type="Pfam" id="PF00067">
    <property type="entry name" value="p450"/>
    <property type="match status" value="1"/>
</dbReference>
<reference evidence="6" key="1">
    <citation type="journal article" date="2020" name="Stud. Mycol.">
        <title>101 Dothideomycetes genomes: a test case for predicting lifestyles and emergence of pathogens.</title>
        <authorList>
            <person name="Haridas S."/>
            <person name="Albert R."/>
            <person name="Binder M."/>
            <person name="Bloem J."/>
            <person name="Labutti K."/>
            <person name="Salamov A."/>
            <person name="Andreopoulos B."/>
            <person name="Baker S."/>
            <person name="Barry K."/>
            <person name="Bills G."/>
            <person name="Bluhm B."/>
            <person name="Cannon C."/>
            <person name="Castanera R."/>
            <person name="Culley D."/>
            <person name="Daum C."/>
            <person name="Ezra D."/>
            <person name="Gonzalez J."/>
            <person name="Henrissat B."/>
            <person name="Kuo A."/>
            <person name="Liang C."/>
            <person name="Lipzen A."/>
            <person name="Lutzoni F."/>
            <person name="Magnuson J."/>
            <person name="Mondo S."/>
            <person name="Nolan M."/>
            <person name="Ohm R."/>
            <person name="Pangilinan J."/>
            <person name="Park H.-J."/>
            <person name="Ramirez L."/>
            <person name="Alfaro M."/>
            <person name="Sun H."/>
            <person name="Tritt A."/>
            <person name="Yoshinaga Y."/>
            <person name="Zwiers L.-H."/>
            <person name="Turgeon B."/>
            <person name="Goodwin S."/>
            <person name="Spatafora J."/>
            <person name="Crous P."/>
            <person name="Grigoriev I."/>
        </authorList>
    </citation>
    <scope>NUCLEOTIDE SEQUENCE</scope>
    <source>
        <strain evidence="6">CBS 627.86</strain>
    </source>
</reference>
<evidence type="ECO:0000313" key="7">
    <source>
        <dbReference type="Proteomes" id="UP000799770"/>
    </source>
</evidence>
<keyword evidence="3 4" id="KW-0408">Iron</keyword>
<accession>A0A6A5ZGG9</accession>
<dbReference type="PANTHER" id="PTHR24305">
    <property type="entry name" value="CYTOCHROME P450"/>
    <property type="match status" value="1"/>
</dbReference>
<dbReference type="SUPFAM" id="SSF48264">
    <property type="entry name" value="Cytochrome P450"/>
    <property type="match status" value="1"/>
</dbReference>
<dbReference type="Proteomes" id="UP000799770">
    <property type="component" value="Unassembled WGS sequence"/>
</dbReference>
<proteinExistence type="inferred from homology"/>
<organism evidence="6 7">
    <name type="scientific">Lophiotrema nucula</name>
    <dbReference type="NCBI Taxonomy" id="690887"/>
    <lineage>
        <taxon>Eukaryota</taxon>
        <taxon>Fungi</taxon>
        <taxon>Dikarya</taxon>
        <taxon>Ascomycota</taxon>
        <taxon>Pezizomycotina</taxon>
        <taxon>Dothideomycetes</taxon>
        <taxon>Pleosporomycetidae</taxon>
        <taxon>Pleosporales</taxon>
        <taxon>Lophiotremataceae</taxon>
        <taxon>Lophiotrema</taxon>
    </lineage>
</organism>
<dbReference type="InterPro" id="IPR002401">
    <property type="entry name" value="Cyt_P450_E_grp-I"/>
</dbReference>
<evidence type="ECO:0000256" key="5">
    <source>
        <dbReference type="RuleBase" id="RU000461"/>
    </source>
</evidence>
<dbReference type="PANTHER" id="PTHR24305:SF161">
    <property type="entry name" value="P450, PUTATIVE (EUROFUNG)-RELATED"/>
    <property type="match status" value="1"/>
</dbReference>
<name>A0A6A5ZGG9_9PLEO</name>
<keyword evidence="7" id="KW-1185">Reference proteome</keyword>
<keyword evidence="2 4" id="KW-0479">Metal-binding</keyword>
<dbReference type="PRINTS" id="PR00463">
    <property type="entry name" value="EP450I"/>
</dbReference>
<dbReference type="GO" id="GO:0020037">
    <property type="term" value="F:heme binding"/>
    <property type="evidence" value="ECO:0007669"/>
    <property type="project" value="InterPro"/>
</dbReference>
<dbReference type="EMBL" id="ML977317">
    <property type="protein sequence ID" value="KAF2118204.1"/>
    <property type="molecule type" value="Genomic_DNA"/>
</dbReference>
<comment type="cofactor">
    <cofactor evidence="1 4">
        <name>heme</name>
        <dbReference type="ChEBI" id="CHEBI:30413"/>
    </cofactor>
</comment>
<protein>
    <submittedName>
        <fullName evidence="6">Cytochrome P450</fullName>
    </submittedName>
</protein>
<dbReference type="AlphaFoldDB" id="A0A6A5ZGG9"/>
<evidence type="ECO:0000256" key="3">
    <source>
        <dbReference type="ARBA" id="ARBA00023004"/>
    </source>
</evidence>
<keyword evidence="4 5" id="KW-0349">Heme</keyword>
<evidence type="ECO:0000313" key="6">
    <source>
        <dbReference type="EMBL" id="KAF2118204.1"/>
    </source>
</evidence>
<sequence length="495" mass="56123">MWFWHHSTTLFWPIAVLILYTIVTHPLRKFPGPFLCSVSNLPFSIWFNSGRKEFTIHALHDKYGPVVRIAPNELSFNTAQSWKDIYGFRTGHQSFLKSEWNEGVSFADQGVHGVISSRDPKEHAHMRRYLSHAFSAQALKEQEVLVHEIVDMLVRRIREIGVEKGEVMDLERWLRMCTFDITGSLVLGRSFDAVKDGGQHPSVKFIHEALQQMKVVDTMKRLPILGKLLALLSLRALMKVMHANTAHEQFCINIIKERLSNPSARPDFLTRLQDVHNEESDKPVDIQLAAHSSELLVAGSDTSNTTLVTLLNFVLRDTSIYNQLCTQIRTKFSTYEAINAQDAASIPFIRPLILEAMRIYPPVPFGLPRTVPSSGDTVDGCFIPGGTTVSTNALSAALSEKNFVRPLEYIPARWEKSAAEHSTDSLEASQPFSLGSRGCLGQNLAWVEMNLILCKLIWSFDLELVNKDMDLHRDSKTNILWESPPLHIRVTDRRR</sequence>
<feature type="binding site" description="axial binding residue" evidence="4">
    <location>
        <position position="439"/>
    </location>
    <ligand>
        <name>heme</name>
        <dbReference type="ChEBI" id="CHEBI:30413"/>
    </ligand>
    <ligandPart>
        <name>Fe</name>
        <dbReference type="ChEBI" id="CHEBI:18248"/>
    </ligandPart>
</feature>
<gene>
    <name evidence="6" type="ORF">BDV96DRAFT_611012</name>
</gene>
<dbReference type="GO" id="GO:0005506">
    <property type="term" value="F:iron ion binding"/>
    <property type="evidence" value="ECO:0007669"/>
    <property type="project" value="InterPro"/>
</dbReference>
<dbReference type="CDD" id="cd11058">
    <property type="entry name" value="CYP60B-like"/>
    <property type="match status" value="1"/>
</dbReference>
<evidence type="ECO:0000256" key="1">
    <source>
        <dbReference type="ARBA" id="ARBA00001971"/>
    </source>
</evidence>
<keyword evidence="5" id="KW-0503">Monooxygenase</keyword>
<dbReference type="InterPro" id="IPR001128">
    <property type="entry name" value="Cyt_P450"/>
</dbReference>
<dbReference type="PRINTS" id="PR00385">
    <property type="entry name" value="P450"/>
</dbReference>
<evidence type="ECO:0000256" key="2">
    <source>
        <dbReference type="ARBA" id="ARBA00022723"/>
    </source>
</evidence>
<dbReference type="Gene3D" id="1.10.630.10">
    <property type="entry name" value="Cytochrome P450"/>
    <property type="match status" value="1"/>
</dbReference>
<dbReference type="InterPro" id="IPR050121">
    <property type="entry name" value="Cytochrome_P450_monoxygenase"/>
</dbReference>
<keyword evidence="5" id="KW-0560">Oxidoreductase</keyword>
<comment type="similarity">
    <text evidence="5">Belongs to the cytochrome P450 family.</text>
</comment>
<dbReference type="PROSITE" id="PS00086">
    <property type="entry name" value="CYTOCHROME_P450"/>
    <property type="match status" value="1"/>
</dbReference>
<dbReference type="GO" id="GO:0004497">
    <property type="term" value="F:monooxygenase activity"/>
    <property type="evidence" value="ECO:0007669"/>
    <property type="project" value="UniProtKB-KW"/>
</dbReference>